<dbReference type="HOGENOM" id="CLU_085114_3_0_6"/>
<keyword evidence="8" id="KW-1003">Cell membrane</keyword>
<dbReference type="InterPro" id="IPR026015">
    <property type="entry name" value="ATP_synth_OSCP/delta_N_sf"/>
</dbReference>
<evidence type="ECO:0000256" key="7">
    <source>
        <dbReference type="ARBA" id="ARBA00023310"/>
    </source>
</evidence>
<dbReference type="HAMAP" id="MF_01416">
    <property type="entry name" value="ATP_synth_delta_bact"/>
    <property type="match status" value="1"/>
</dbReference>
<sequence>MIEPMTLARPYARAIFDFARSDDSLMPWQSTLDTLALAVEDSRVAAALANPSQTSAERAQVLSGLLGDDISESTSYLLEVMAENDRLSLLPEVAQLYSDLRTQLEAMARVEVTSAFDVTDEQTQSLSAYMQDVLQCAVTISTETDPALIGGAVIRAGDQVIDGSVRGRLNKLSAALTP</sequence>
<proteinExistence type="inferred from homology"/>
<organism evidence="9 10">
    <name type="scientific">Luminiphilus syltensis NOR5-1B</name>
    <dbReference type="NCBI Taxonomy" id="565045"/>
    <lineage>
        <taxon>Bacteria</taxon>
        <taxon>Pseudomonadati</taxon>
        <taxon>Pseudomonadota</taxon>
        <taxon>Gammaproteobacteria</taxon>
        <taxon>Cellvibrionales</taxon>
        <taxon>Halieaceae</taxon>
        <taxon>Luminiphilus</taxon>
    </lineage>
</organism>
<keyword evidence="6 8" id="KW-0139">CF(1)</keyword>
<keyword evidence="10" id="KW-1185">Reference proteome</keyword>
<evidence type="ECO:0000256" key="5">
    <source>
        <dbReference type="ARBA" id="ARBA00023136"/>
    </source>
</evidence>
<evidence type="ECO:0000313" key="9">
    <source>
        <dbReference type="EMBL" id="EED34263.1"/>
    </source>
</evidence>
<keyword evidence="5 8" id="KW-0472">Membrane</keyword>
<evidence type="ECO:0000256" key="8">
    <source>
        <dbReference type="HAMAP-Rule" id="MF_01416"/>
    </source>
</evidence>
<dbReference type="GO" id="GO:0016787">
    <property type="term" value="F:hydrolase activity"/>
    <property type="evidence" value="ECO:0007669"/>
    <property type="project" value="UniProtKB-KW"/>
</dbReference>
<dbReference type="Proteomes" id="UP000004699">
    <property type="component" value="Unassembled WGS sequence"/>
</dbReference>
<keyword evidence="2 8" id="KW-0813">Transport</keyword>
<keyword evidence="3 8" id="KW-0375">Hydrogen ion transport</keyword>
<dbReference type="Pfam" id="PF00213">
    <property type="entry name" value="OSCP"/>
    <property type="match status" value="1"/>
</dbReference>
<evidence type="ECO:0000256" key="3">
    <source>
        <dbReference type="ARBA" id="ARBA00022781"/>
    </source>
</evidence>
<comment type="similarity">
    <text evidence="8">Belongs to the ATPase delta chain family.</text>
</comment>
<comment type="function">
    <text evidence="8">This protein is part of the stalk that links CF(0) to CF(1). It either transmits conformational changes from CF(0) to CF(1) or is implicated in proton conduction.</text>
</comment>
<dbReference type="NCBIfam" id="TIGR01145">
    <property type="entry name" value="ATP_synt_delta"/>
    <property type="match status" value="1"/>
</dbReference>
<dbReference type="RefSeq" id="WP_009019011.1">
    <property type="nucleotide sequence ID" value="NZ_DS999411.1"/>
</dbReference>
<comment type="subcellular location">
    <subcellularLocation>
        <location evidence="8">Cell membrane</location>
        <topology evidence="8">Peripheral membrane protein</topology>
    </subcellularLocation>
    <subcellularLocation>
        <location evidence="1">Membrane</location>
    </subcellularLocation>
</comment>
<keyword evidence="4 8" id="KW-0406">Ion transport</keyword>
<dbReference type="EMBL" id="DS999411">
    <property type="protein sequence ID" value="EED34263.1"/>
    <property type="molecule type" value="Genomic_DNA"/>
</dbReference>
<dbReference type="SUPFAM" id="SSF47928">
    <property type="entry name" value="N-terminal domain of the delta subunit of the F1F0-ATP synthase"/>
    <property type="match status" value="1"/>
</dbReference>
<reference evidence="10" key="1">
    <citation type="journal article" date="2013" name="BMC Microbiol.">
        <title>Taxonomy and evolution of bacteriochlorophyll a-containing members of the OM60/NOR5 clade of marine gammaproteobacteria: description of Luminiphilus syltensis gen. nov., sp. nov., reclassification of Haliea rubra as Pseudohaliea rubra gen. nov., comb. nov., and emendation of Chromatocurvus halotolerans.</title>
        <authorList>
            <person name="Spring S."/>
            <person name="Riedel T."/>
            <person name="Sproer C."/>
            <person name="Yan S."/>
            <person name="Harder J."/>
            <person name="Fuchs B.M."/>
        </authorList>
    </citation>
    <scope>NUCLEOTIDE SEQUENCE [LARGE SCALE GENOMIC DNA]</scope>
    <source>
        <strain evidence="10">NOR51-B</strain>
    </source>
</reference>
<keyword evidence="9" id="KW-0378">Hydrolase</keyword>
<evidence type="ECO:0000256" key="1">
    <source>
        <dbReference type="ARBA" id="ARBA00004370"/>
    </source>
</evidence>
<dbReference type="STRING" id="565045.NOR51B_200"/>
<name>B8KUD3_9GAMM</name>
<dbReference type="InterPro" id="IPR000711">
    <property type="entry name" value="ATPase_OSCP/dsu"/>
</dbReference>
<dbReference type="GO" id="GO:0005886">
    <property type="term" value="C:plasma membrane"/>
    <property type="evidence" value="ECO:0007669"/>
    <property type="project" value="UniProtKB-SubCell"/>
</dbReference>
<dbReference type="GO" id="GO:0046933">
    <property type="term" value="F:proton-transporting ATP synthase activity, rotational mechanism"/>
    <property type="evidence" value="ECO:0007669"/>
    <property type="project" value="UniProtKB-UniRule"/>
</dbReference>
<dbReference type="InterPro" id="IPR020781">
    <property type="entry name" value="ATPase_OSCP/d_CS"/>
</dbReference>
<dbReference type="PROSITE" id="PS00389">
    <property type="entry name" value="ATPASE_DELTA"/>
    <property type="match status" value="1"/>
</dbReference>
<dbReference type="GO" id="GO:0045259">
    <property type="term" value="C:proton-transporting ATP synthase complex"/>
    <property type="evidence" value="ECO:0007669"/>
    <property type="project" value="UniProtKB-KW"/>
</dbReference>
<evidence type="ECO:0000256" key="2">
    <source>
        <dbReference type="ARBA" id="ARBA00022448"/>
    </source>
</evidence>
<comment type="function">
    <text evidence="8">F(1)F(0) ATP synthase produces ATP from ADP in the presence of a proton or sodium gradient. F-type ATPases consist of two structural domains, F(1) containing the extramembraneous catalytic core and F(0) containing the membrane proton channel, linked together by a central stalk and a peripheral stalk. During catalysis, ATP synthesis in the catalytic domain of F(1) is coupled via a rotary mechanism of the central stalk subunits to proton translocation.</text>
</comment>
<gene>
    <name evidence="8 9" type="primary">atpH</name>
    <name evidence="9" type="ORF">NOR51B_200</name>
</gene>
<protein>
    <recommendedName>
        <fullName evidence="8">ATP synthase subunit delta</fullName>
    </recommendedName>
    <alternativeName>
        <fullName evidence="8">ATP synthase F(1) sector subunit delta</fullName>
    </alternativeName>
    <alternativeName>
        <fullName evidence="8">F-type ATPase subunit delta</fullName>
        <shortName evidence="8">F-ATPase subunit delta</shortName>
    </alternativeName>
</protein>
<accession>B8KUD3</accession>
<dbReference type="eggNOG" id="COG0712">
    <property type="taxonomic scope" value="Bacteria"/>
</dbReference>
<dbReference type="OrthoDB" id="9816221at2"/>
<dbReference type="AlphaFoldDB" id="B8KUD3"/>
<dbReference type="Gene3D" id="1.10.520.20">
    <property type="entry name" value="N-terminal domain of the delta subunit of the F1F0-ATP synthase"/>
    <property type="match status" value="1"/>
</dbReference>
<dbReference type="PANTHER" id="PTHR11910">
    <property type="entry name" value="ATP SYNTHASE DELTA CHAIN"/>
    <property type="match status" value="1"/>
</dbReference>
<evidence type="ECO:0000313" key="10">
    <source>
        <dbReference type="Proteomes" id="UP000004699"/>
    </source>
</evidence>
<evidence type="ECO:0000256" key="4">
    <source>
        <dbReference type="ARBA" id="ARBA00023065"/>
    </source>
</evidence>
<evidence type="ECO:0000256" key="6">
    <source>
        <dbReference type="ARBA" id="ARBA00023196"/>
    </source>
</evidence>
<keyword evidence="7 8" id="KW-0066">ATP synthesis</keyword>
<dbReference type="NCBIfam" id="NF004402">
    <property type="entry name" value="PRK05758.2-2"/>
    <property type="match status" value="1"/>
</dbReference>
<dbReference type="PRINTS" id="PR00125">
    <property type="entry name" value="ATPASEDELTA"/>
</dbReference>